<dbReference type="STRING" id="133383.A0A1R0H0F5"/>
<keyword evidence="3" id="KW-1185">Reference proteome</keyword>
<keyword evidence="2" id="KW-0808">Transferase</keyword>
<keyword evidence="2" id="KW-0548">Nucleotidyltransferase</keyword>
<dbReference type="InterPro" id="IPR043502">
    <property type="entry name" value="DNA/RNA_pol_sf"/>
</dbReference>
<gene>
    <name evidence="2" type="ORF">AYI68_g3268</name>
</gene>
<dbReference type="Pfam" id="PF00078">
    <property type="entry name" value="RVT_1"/>
    <property type="match status" value="1"/>
</dbReference>
<dbReference type="PROSITE" id="PS50878">
    <property type="entry name" value="RT_POL"/>
    <property type="match status" value="1"/>
</dbReference>
<dbReference type="SUPFAM" id="SSF56219">
    <property type="entry name" value="DNase I-like"/>
    <property type="match status" value="1"/>
</dbReference>
<feature type="domain" description="Reverse transcriptase" evidence="1">
    <location>
        <begin position="439"/>
        <end position="698"/>
    </location>
</feature>
<dbReference type="AlphaFoldDB" id="A0A1R0H0F5"/>
<dbReference type="EMBL" id="LSSL01001385">
    <property type="protein sequence ID" value="OLY82608.1"/>
    <property type="molecule type" value="Genomic_DNA"/>
</dbReference>
<organism evidence="2 3">
    <name type="scientific">Smittium mucronatum</name>
    <dbReference type="NCBI Taxonomy" id="133383"/>
    <lineage>
        <taxon>Eukaryota</taxon>
        <taxon>Fungi</taxon>
        <taxon>Fungi incertae sedis</taxon>
        <taxon>Zoopagomycota</taxon>
        <taxon>Kickxellomycotina</taxon>
        <taxon>Harpellomycetes</taxon>
        <taxon>Harpellales</taxon>
        <taxon>Legeriomycetaceae</taxon>
        <taxon>Smittium</taxon>
    </lineage>
</organism>
<accession>A0A1R0H0F5</accession>
<dbReference type="PANTHER" id="PTHR19446">
    <property type="entry name" value="REVERSE TRANSCRIPTASES"/>
    <property type="match status" value="1"/>
</dbReference>
<dbReference type="GO" id="GO:0003964">
    <property type="term" value="F:RNA-directed DNA polymerase activity"/>
    <property type="evidence" value="ECO:0007669"/>
    <property type="project" value="UniProtKB-KW"/>
</dbReference>
<protein>
    <submittedName>
        <fullName evidence="2">LINE-1 reverse transcriptase-like protein</fullName>
    </submittedName>
</protein>
<evidence type="ECO:0000259" key="1">
    <source>
        <dbReference type="PROSITE" id="PS50878"/>
    </source>
</evidence>
<keyword evidence="2" id="KW-0695">RNA-directed DNA polymerase</keyword>
<proteinExistence type="predicted"/>
<sequence>MSKFLNIGFYNCNGLSYSKWDYVISAISSGKFDIIFLAETWFVDQSFHESSPFFVISTEMNPIKRAYGRQKNGLMMLAMPHIRYLISSTETTEFTITLKLFGLNIFSVYFPPSLDLKTIQEHLPKNDISLLIGDINAYFGSGFGQIRNGPADRVRFFDEFSFKKNLIHLRPSANNDSPDHAFLVKDITGSLEVYYSTMYNPSDHSLIVCSFQTNNEIKRDRLDDSIRYNLKDIDEPIVRSELIQDYLYSREFIVETLNTIDRYELSDDLTNLRELLDFSYFAMADLIRQICRHDLGEYSVHAAKSSGIQSSDGLKLLDSSKSASTAAKIYKKSMQKGSRNYQINSRDPVLSAVEDVFDYYSDLFKPPTDIVPVSPPICRNIFTDEISTSSFFSTDSIKSAINGYSDSKSAGPDNIHISVLKAFSECPQFMEDLSRMFKNYIRLGLTPSDWNMTHIHPISKINSSGTIENFRPITITSTVRKIFETCLLEYIMTTPLVQIHSSQCGFRKDHSTIAMLIVTNDLLYLSPPYSRFNRIFLDLSSAYDRVLLQVLFYKMRSKKISEQLISLIDSLFSLCMSRVSVNGSLTDNFTRYTGLLQGSILSPLLFNFYINDLACSLAAESHDGIPSALFYADDIQLLPDSKIQAERLLAIVSKWLLENGMKLNIKKSAFIGKTKYGLVFNGQPLPTPDSYQYLGLPYTVKGFDLAEYCRSAGQHAINLIKSLEINGKTWHPTVKLNIYKSFVSSIWEYPAPILNLVKNTSVIEPILEAQIAGLTWVSGVTVYHGKQYKRLVASLCGIESVPDRLETLGIRFCISLKTAASSNVLTDLSEMIRSKGIFKFPKAYMTFNIDKLPAYSKAYTLISQDVENFFRIRKLKNLSKALSDSDRIRLIRPESRHPKTLADVSFYLSTKFLITQAIRWRMSIYGFGTVCPVCKEVFRFTHVERCLRIANFDKYFIFSKKRKLEIELKKLIELSPPSLDRNIQ</sequence>
<dbReference type="InterPro" id="IPR000477">
    <property type="entry name" value="RT_dom"/>
</dbReference>
<dbReference type="InterPro" id="IPR036691">
    <property type="entry name" value="Endo/exonu/phosph_ase_sf"/>
</dbReference>
<name>A0A1R0H0F5_9FUNG</name>
<evidence type="ECO:0000313" key="3">
    <source>
        <dbReference type="Proteomes" id="UP000187455"/>
    </source>
</evidence>
<dbReference type="SUPFAM" id="SSF56672">
    <property type="entry name" value="DNA/RNA polymerases"/>
    <property type="match status" value="1"/>
</dbReference>
<dbReference type="Proteomes" id="UP000187455">
    <property type="component" value="Unassembled WGS sequence"/>
</dbReference>
<dbReference type="Gene3D" id="3.60.10.10">
    <property type="entry name" value="Endonuclease/exonuclease/phosphatase"/>
    <property type="match status" value="1"/>
</dbReference>
<dbReference type="OrthoDB" id="2284923at2759"/>
<reference evidence="2 3" key="1">
    <citation type="journal article" date="2016" name="Mol. Biol. Evol.">
        <title>Genome-Wide Survey of Gut Fungi (Harpellales) Reveals the First Horizontally Transferred Ubiquitin Gene from a Mosquito Host.</title>
        <authorList>
            <person name="Wang Y."/>
            <person name="White M.M."/>
            <person name="Kvist S."/>
            <person name="Moncalvo J.M."/>
        </authorList>
    </citation>
    <scope>NUCLEOTIDE SEQUENCE [LARGE SCALE GENOMIC DNA]</scope>
    <source>
        <strain evidence="2 3">ALG-7-W6</strain>
    </source>
</reference>
<dbReference type="CDD" id="cd01650">
    <property type="entry name" value="RT_nLTR_like"/>
    <property type="match status" value="1"/>
</dbReference>
<comment type="caution">
    <text evidence="2">The sequence shown here is derived from an EMBL/GenBank/DDBJ whole genome shotgun (WGS) entry which is preliminary data.</text>
</comment>
<evidence type="ECO:0000313" key="2">
    <source>
        <dbReference type="EMBL" id="OLY82608.1"/>
    </source>
</evidence>